<dbReference type="EMBL" id="JATAAI010000002">
    <property type="protein sequence ID" value="KAK1747682.1"/>
    <property type="molecule type" value="Genomic_DNA"/>
</dbReference>
<keyword evidence="4" id="KW-1185">Reference proteome</keyword>
<keyword evidence="1" id="KW-0732">Signal</keyword>
<sequence length="118" mass="12391">MLMKALLLIILAAALTISDAFIVKSAPTNQPMVIWSTDLVSAQRPLGIVLEQDESPGDIVATNVDSDGSAAAAGVKEGDVLLAVQNASVENASLDEVLAFIGNAPKVVNMRFLRRDSD</sequence>
<dbReference type="Proteomes" id="UP001224775">
    <property type="component" value="Unassembled WGS sequence"/>
</dbReference>
<comment type="caution">
    <text evidence="3">The sequence shown here is derived from an EMBL/GenBank/DDBJ whole genome shotgun (WGS) entry which is preliminary data.</text>
</comment>
<evidence type="ECO:0000313" key="4">
    <source>
        <dbReference type="Proteomes" id="UP001224775"/>
    </source>
</evidence>
<dbReference type="Gene3D" id="2.30.42.10">
    <property type="match status" value="1"/>
</dbReference>
<evidence type="ECO:0000259" key="2">
    <source>
        <dbReference type="PROSITE" id="PS50106"/>
    </source>
</evidence>
<gene>
    <name evidence="3" type="ORF">QTG54_001645</name>
</gene>
<dbReference type="SUPFAM" id="SSF50156">
    <property type="entry name" value="PDZ domain-like"/>
    <property type="match status" value="1"/>
</dbReference>
<feature type="domain" description="PDZ" evidence="2">
    <location>
        <begin position="46"/>
        <end position="116"/>
    </location>
</feature>
<organism evidence="3 4">
    <name type="scientific">Skeletonema marinoi</name>
    <dbReference type="NCBI Taxonomy" id="267567"/>
    <lineage>
        <taxon>Eukaryota</taxon>
        <taxon>Sar</taxon>
        <taxon>Stramenopiles</taxon>
        <taxon>Ochrophyta</taxon>
        <taxon>Bacillariophyta</taxon>
        <taxon>Coscinodiscophyceae</taxon>
        <taxon>Thalassiosirophycidae</taxon>
        <taxon>Thalassiosirales</taxon>
        <taxon>Skeletonemataceae</taxon>
        <taxon>Skeletonema</taxon>
        <taxon>Skeletonema marinoi-dohrnii complex</taxon>
    </lineage>
</organism>
<evidence type="ECO:0000313" key="3">
    <source>
        <dbReference type="EMBL" id="KAK1747682.1"/>
    </source>
</evidence>
<dbReference type="InterPro" id="IPR036034">
    <property type="entry name" value="PDZ_sf"/>
</dbReference>
<proteinExistence type="predicted"/>
<protein>
    <recommendedName>
        <fullName evidence="2">PDZ domain-containing protein</fullName>
    </recommendedName>
</protein>
<feature type="chain" id="PRO_5041993283" description="PDZ domain-containing protein" evidence="1">
    <location>
        <begin position="21"/>
        <end position="118"/>
    </location>
</feature>
<reference evidence="3" key="1">
    <citation type="submission" date="2023-06" db="EMBL/GenBank/DDBJ databases">
        <title>Survivors Of The Sea: Transcriptome response of Skeletonema marinoi to long-term dormancy.</title>
        <authorList>
            <person name="Pinder M.I.M."/>
            <person name="Kourtchenko O."/>
            <person name="Robertson E.K."/>
            <person name="Larsson T."/>
            <person name="Maumus F."/>
            <person name="Osuna-Cruz C.M."/>
            <person name="Vancaester E."/>
            <person name="Stenow R."/>
            <person name="Vandepoele K."/>
            <person name="Ploug H."/>
            <person name="Bruchert V."/>
            <person name="Godhe A."/>
            <person name="Topel M."/>
        </authorList>
    </citation>
    <scope>NUCLEOTIDE SEQUENCE</scope>
    <source>
        <strain evidence="3">R05AC</strain>
    </source>
</reference>
<dbReference type="PROSITE" id="PS50106">
    <property type="entry name" value="PDZ"/>
    <property type="match status" value="1"/>
</dbReference>
<name>A0AAD8YLW0_9STRA</name>
<dbReference type="SMART" id="SM00228">
    <property type="entry name" value="PDZ"/>
    <property type="match status" value="1"/>
</dbReference>
<feature type="signal peptide" evidence="1">
    <location>
        <begin position="1"/>
        <end position="20"/>
    </location>
</feature>
<dbReference type="Pfam" id="PF00595">
    <property type="entry name" value="PDZ"/>
    <property type="match status" value="1"/>
</dbReference>
<accession>A0AAD8YLW0</accession>
<dbReference type="AlphaFoldDB" id="A0AAD8YLW0"/>
<dbReference type="InterPro" id="IPR001478">
    <property type="entry name" value="PDZ"/>
</dbReference>
<evidence type="ECO:0000256" key="1">
    <source>
        <dbReference type="SAM" id="SignalP"/>
    </source>
</evidence>